<evidence type="ECO:0000313" key="1">
    <source>
        <dbReference type="EMBL" id="MCG4961108.1"/>
    </source>
</evidence>
<reference evidence="1" key="1">
    <citation type="submission" date="2022-01" db="EMBL/GenBank/DDBJ databases">
        <title>Collection of gut derived symbiotic bacterial strains cultured from healthy donors.</title>
        <authorList>
            <person name="Lin H."/>
            <person name="Kohout C."/>
            <person name="Waligurski E."/>
            <person name="Pamer E.G."/>
        </authorList>
    </citation>
    <scope>NUCLEOTIDE SEQUENCE</scope>
    <source>
        <strain evidence="1">DFI.1.149</strain>
    </source>
</reference>
<organism evidence="1 2">
    <name type="scientific">Odoribacter splanchnicus</name>
    <dbReference type="NCBI Taxonomy" id="28118"/>
    <lineage>
        <taxon>Bacteria</taxon>
        <taxon>Pseudomonadati</taxon>
        <taxon>Bacteroidota</taxon>
        <taxon>Bacteroidia</taxon>
        <taxon>Bacteroidales</taxon>
        <taxon>Odoribacteraceae</taxon>
        <taxon>Odoribacter</taxon>
    </lineage>
</organism>
<dbReference type="Proteomes" id="UP001199750">
    <property type="component" value="Unassembled WGS sequence"/>
</dbReference>
<protein>
    <recommendedName>
        <fullName evidence="3">Peptide-N(4)-(N-acetyl-beta-glucosaminyl)asparagine amidase</fullName>
    </recommendedName>
</protein>
<dbReference type="EMBL" id="JAKNDN010000030">
    <property type="protein sequence ID" value="MCG4961108.1"/>
    <property type="molecule type" value="Genomic_DNA"/>
</dbReference>
<dbReference type="PANTHER" id="PTHR35532:SF5">
    <property type="entry name" value="CARBOHYDRATE-BINDING DOMAIN-CONTAINING PROTEIN"/>
    <property type="match status" value="1"/>
</dbReference>
<proteinExistence type="predicted"/>
<dbReference type="RefSeq" id="WP_217778815.1">
    <property type="nucleotide sequence ID" value="NZ_JAHOOV010000028.1"/>
</dbReference>
<evidence type="ECO:0000313" key="2">
    <source>
        <dbReference type="Proteomes" id="UP001199750"/>
    </source>
</evidence>
<comment type="caution">
    <text evidence="1">The sequence shown here is derived from an EMBL/GenBank/DDBJ whole genome shotgun (WGS) entry which is preliminary data.</text>
</comment>
<gene>
    <name evidence="1" type="ORF">L0P03_14810</name>
</gene>
<dbReference type="PANTHER" id="PTHR35532">
    <property type="entry name" value="SIMILAR TO POLYHYDROXYALKANOATE DEPOLYMERASE"/>
    <property type="match status" value="1"/>
</dbReference>
<accession>A0AAW5CG67</accession>
<name>A0AAW5CG67_9BACT</name>
<sequence length="647" mass="73476">MKKIVLLWGVILGCCACMDLPADIEEALALAGGNRRELKAVLRHYRQDSLKFRAACFLIANMRWHYSDDSGYCLYSDAKDSDLCDLRRFDRSFLISHVDHAFDVWESSPCAAGLSFCEFCEYILPYRSLAGYPDCFSGAELYDLFGKYVGAGQGDSLAGYVARYNRVKTDFEGVTGKRLALDSSLYRPFFPGRECTDVAVIGCQILRACGLPVMVEFCNAYRDFPGRHFYCTVRDDRGRWWPFNPETSLPGEGKSVPVEPMNLYRQYFGAQRDNPFFLKAAGEYVPPLFDNPCLREVTGECSEVFRVTLPWTGPAKNRLVYLAAFQAWGDMAPVTWAEVDTLNGRAVFIQVMPDRLYFPVYYEGRRMCVFGEPFVVARDSLTPEGFTIQAFRTDTTRRGTVVLTRKFPRKPAMIRLAERLVGGVFVGANREDFSDARVLYTLTEPPVPCLQDAVLRHPGAFRYYRFIAPPAFPQANLAMLEFLTRRDRGYTNVAEPGPAAVLSPDDTLAAKGEKWVKLLDAPSWEEMKWKPEYDGNMLTAPGAFSTITLRLAQPQVVERIRFAPQNADNGIRRGDLYELFGWGKQGWHSYGKKRAEYEFLLYDRIPAGEVLWLRNYSEGREELPFIVEPAGNADGFAQRFIRLPDNK</sequence>
<dbReference type="AlphaFoldDB" id="A0AAW5CG67"/>
<evidence type="ECO:0008006" key="3">
    <source>
        <dbReference type="Google" id="ProtNLM"/>
    </source>
</evidence>